<keyword evidence="8" id="KW-1185">Reference proteome</keyword>
<dbReference type="PANTHER" id="PTHR43445:SF3">
    <property type="entry name" value="UDP-N-ACETYLMURAMATE--L-ALANINE LIGASE"/>
    <property type="match status" value="1"/>
</dbReference>
<evidence type="ECO:0000259" key="5">
    <source>
        <dbReference type="Pfam" id="PF02875"/>
    </source>
</evidence>
<evidence type="ECO:0000313" key="7">
    <source>
        <dbReference type="EMBL" id="RFU26791.1"/>
    </source>
</evidence>
<dbReference type="InterPro" id="IPR013221">
    <property type="entry name" value="Mur_ligase_cen"/>
</dbReference>
<proteinExistence type="predicted"/>
<evidence type="ECO:0000259" key="6">
    <source>
        <dbReference type="Pfam" id="PF08245"/>
    </source>
</evidence>
<sequence length="417" mass="46233">MNIFFSGIGGVGIGPLAEISLDLGYGVQGSDQQASLLTEFLEERGVKISHNQDGSFLETCNLEAPLGWFVHTSALPNDHPELAKARELGIKTAKRDELLAFILAEKNLKLIAIAGTHGKTTSTGMAIWALQTLCVPISYSVGTTLSFGPSGKYHPESTFFIYECDEFDRNFLHFSPHLSLLISIDYDHADTYPTKADYLAAFRTFAEQSGQVIMWSEDDKSIAPPTSHSWVLQPNEGMSFSIPGAHNRRNATLVAKGIECLTLGSTEQIRLAIDAFPGTSRRFERLAANLYSDYAHHPKEIAATLQLTHELFNSIVVVYQPHQNIRQYQVKGDYTDCFERAEEVYWLPTHLSREDPALPILLPGELTVNITNHSAIHIADLNNDLWQAIESARAHDKLVLIMGAGSIDAWIRQQLAV</sequence>
<dbReference type="SUPFAM" id="SSF51984">
    <property type="entry name" value="MurCD N-terminal domain"/>
    <property type="match status" value="1"/>
</dbReference>
<dbReference type="AlphaFoldDB" id="A0A3E2H0C3"/>
<feature type="domain" description="Mur ligase C-terminal" evidence="5">
    <location>
        <begin position="281"/>
        <end position="405"/>
    </location>
</feature>
<dbReference type="Gene3D" id="3.90.190.20">
    <property type="entry name" value="Mur ligase, C-terminal domain"/>
    <property type="match status" value="1"/>
</dbReference>
<dbReference type="InterPro" id="IPR050061">
    <property type="entry name" value="MurCDEF_pg_biosynth"/>
</dbReference>
<dbReference type="Pfam" id="PF02875">
    <property type="entry name" value="Mur_ligase_C"/>
    <property type="match status" value="1"/>
</dbReference>
<evidence type="ECO:0000256" key="3">
    <source>
        <dbReference type="ARBA" id="ARBA00022840"/>
    </source>
</evidence>
<dbReference type="GO" id="GO:0005524">
    <property type="term" value="F:ATP binding"/>
    <property type="evidence" value="ECO:0007669"/>
    <property type="project" value="UniProtKB-KW"/>
</dbReference>
<evidence type="ECO:0000259" key="4">
    <source>
        <dbReference type="Pfam" id="PF01225"/>
    </source>
</evidence>
<dbReference type="GO" id="GO:0046901">
    <property type="term" value="P:tetrahydrofolylpolyglutamate biosynthetic process"/>
    <property type="evidence" value="ECO:0007669"/>
    <property type="project" value="UniProtKB-UniPathway"/>
</dbReference>
<evidence type="ECO:0000313" key="8">
    <source>
        <dbReference type="Proteomes" id="UP000258309"/>
    </source>
</evidence>
<dbReference type="Gene3D" id="3.40.1190.10">
    <property type="entry name" value="Mur-like, catalytic domain"/>
    <property type="match status" value="1"/>
</dbReference>
<dbReference type="OrthoDB" id="2017219at2759"/>
<dbReference type="Proteomes" id="UP000258309">
    <property type="component" value="Unassembled WGS sequence"/>
</dbReference>
<keyword evidence="2" id="KW-0547">Nucleotide-binding</keyword>
<evidence type="ECO:0000256" key="1">
    <source>
        <dbReference type="ARBA" id="ARBA00022598"/>
    </source>
</evidence>
<dbReference type="Pfam" id="PF01225">
    <property type="entry name" value="Mur_ligase"/>
    <property type="match status" value="1"/>
</dbReference>
<accession>A0A3E2H0C3</accession>
<dbReference type="PANTHER" id="PTHR43445">
    <property type="entry name" value="UDP-N-ACETYLMURAMATE--L-ALANINE LIGASE-RELATED"/>
    <property type="match status" value="1"/>
</dbReference>
<dbReference type="InterPro" id="IPR036565">
    <property type="entry name" value="Mur-like_cat_sf"/>
</dbReference>
<dbReference type="GO" id="GO:0016881">
    <property type="term" value="F:acid-amino acid ligase activity"/>
    <property type="evidence" value="ECO:0007669"/>
    <property type="project" value="InterPro"/>
</dbReference>
<dbReference type="SUPFAM" id="SSF53244">
    <property type="entry name" value="MurD-like peptide ligases, peptide-binding domain"/>
    <property type="match status" value="1"/>
</dbReference>
<keyword evidence="3" id="KW-0067">ATP-binding</keyword>
<dbReference type="SUPFAM" id="SSF53623">
    <property type="entry name" value="MurD-like peptide ligases, catalytic domain"/>
    <property type="match status" value="1"/>
</dbReference>
<dbReference type="Gene3D" id="3.40.50.720">
    <property type="entry name" value="NAD(P)-binding Rossmann-like Domain"/>
    <property type="match status" value="1"/>
</dbReference>
<reference evidence="7 8" key="1">
    <citation type="submission" date="2018-05" db="EMBL/GenBank/DDBJ databases">
        <title>Draft genome sequence of Scytalidium lignicola DSM 105466, a ubiquitous saprotrophic fungus.</title>
        <authorList>
            <person name="Buettner E."/>
            <person name="Gebauer A.M."/>
            <person name="Hofrichter M."/>
            <person name="Liers C."/>
            <person name="Kellner H."/>
        </authorList>
    </citation>
    <scope>NUCLEOTIDE SEQUENCE [LARGE SCALE GENOMIC DNA]</scope>
    <source>
        <strain evidence="7 8">DSM 105466</strain>
    </source>
</reference>
<feature type="domain" description="Mur ligase N-terminal catalytic" evidence="4">
    <location>
        <begin position="5"/>
        <end position="105"/>
    </location>
</feature>
<comment type="caution">
    <text evidence="7">The sequence shown here is derived from an EMBL/GenBank/DDBJ whole genome shotgun (WGS) entry which is preliminary data.</text>
</comment>
<organism evidence="7 8">
    <name type="scientific">Scytalidium lignicola</name>
    <name type="common">Hyphomycete</name>
    <dbReference type="NCBI Taxonomy" id="5539"/>
    <lineage>
        <taxon>Eukaryota</taxon>
        <taxon>Fungi</taxon>
        <taxon>Dikarya</taxon>
        <taxon>Ascomycota</taxon>
        <taxon>Pezizomycotina</taxon>
        <taxon>Leotiomycetes</taxon>
        <taxon>Leotiomycetes incertae sedis</taxon>
        <taxon>Scytalidium</taxon>
    </lineage>
</organism>
<gene>
    <name evidence="7" type="ORF">B7463_g9551</name>
</gene>
<dbReference type="STRING" id="5539.A0A3E2H0C3"/>
<protein>
    <recommendedName>
        <fullName evidence="9">UDP-N-acetylmuramate--L-alanine ligase</fullName>
    </recommendedName>
</protein>
<evidence type="ECO:0000256" key="2">
    <source>
        <dbReference type="ARBA" id="ARBA00022741"/>
    </source>
</evidence>
<keyword evidence="1" id="KW-0436">Ligase</keyword>
<feature type="non-terminal residue" evidence="7">
    <location>
        <position position="1"/>
    </location>
</feature>
<dbReference type="InterPro" id="IPR000713">
    <property type="entry name" value="Mur_ligase_N"/>
</dbReference>
<dbReference type="InterPro" id="IPR036615">
    <property type="entry name" value="Mur_ligase_C_dom_sf"/>
</dbReference>
<evidence type="ECO:0008006" key="9">
    <source>
        <dbReference type="Google" id="ProtNLM"/>
    </source>
</evidence>
<dbReference type="EMBL" id="NCSJ02000242">
    <property type="protein sequence ID" value="RFU26791.1"/>
    <property type="molecule type" value="Genomic_DNA"/>
</dbReference>
<feature type="domain" description="Mur ligase central" evidence="6">
    <location>
        <begin position="113"/>
        <end position="219"/>
    </location>
</feature>
<dbReference type="InterPro" id="IPR004101">
    <property type="entry name" value="Mur_ligase_C"/>
</dbReference>
<name>A0A3E2H0C3_SCYLI</name>
<feature type="non-terminal residue" evidence="7">
    <location>
        <position position="417"/>
    </location>
</feature>
<dbReference type="OMA" id="DITYQLR"/>
<dbReference type="Pfam" id="PF08245">
    <property type="entry name" value="Mur_ligase_M"/>
    <property type="match status" value="1"/>
</dbReference>
<dbReference type="UniPathway" id="UPA00850"/>